<reference evidence="2 3" key="1">
    <citation type="submission" date="2018-09" db="EMBL/GenBank/DDBJ databases">
        <title>Paenibacillus SK2017-BO5.</title>
        <authorList>
            <person name="Piskunova J.V."/>
            <person name="Dubiley S.A."/>
            <person name="Severinov K.V."/>
        </authorList>
    </citation>
    <scope>NUCLEOTIDE SEQUENCE [LARGE SCALE GENOMIC DNA]</scope>
    <source>
        <strain evidence="2 3">BO5</strain>
    </source>
</reference>
<dbReference type="AlphaFoldDB" id="A0A3A3GEX8"/>
<dbReference type="InterPro" id="IPR012338">
    <property type="entry name" value="Beta-lactam/transpept-like"/>
</dbReference>
<accession>A0A3A3GEX8</accession>
<protein>
    <recommendedName>
        <fullName evidence="1">Beta-lactamase-related domain-containing protein</fullName>
    </recommendedName>
</protein>
<evidence type="ECO:0000259" key="1">
    <source>
        <dbReference type="Pfam" id="PF00144"/>
    </source>
</evidence>
<feature type="domain" description="Beta-lactamase-related" evidence="1">
    <location>
        <begin position="4"/>
        <end position="66"/>
    </location>
</feature>
<organism evidence="2 3">
    <name type="scientific">Paenibacillus thiaminolyticus</name>
    <name type="common">Bacillus thiaminolyticus</name>
    <dbReference type="NCBI Taxonomy" id="49283"/>
    <lineage>
        <taxon>Bacteria</taxon>
        <taxon>Bacillati</taxon>
        <taxon>Bacillota</taxon>
        <taxon>Bacilli</taxon>
        <taxon>Bacillales</taxon>
        <taxon>Paenibacillaceae</taxon>
        <taxon>Paenibacillus</taxon>
    </lineage>
</organism>
<gene>
    <name evidence="2" type="ORF">DQX05_27160</name>
</gene>
<evidence type="ECO:0000313" key="3">
    <source>
        <dbReference type="Proteomes" id="UP000266177"/>
    </source>
</evidence>
<dbReference type="Proteomes" id="UP000266177">
    <property type="component" value="Unassembled WGS sequence"/>
</dbReference>
<dbReference type="Gene3D" id="3.40.710.10">
    <property type="entry name" value="DD-peptidase/beta-lactamase superfamily"/>
    <property type="match status" value="1"/>
</dbReference>
<dbReference type="RefSeq" id="WP_119796416.1">
    <property type="nucleotide sequence ID" value="NZ_QYZD01000044.1"/>
</dbReference>
<dbReference type="Pfam" id="PF00144">
    <property type="entry name" value="Beta-lactamase"/>
    <property type="match status" value="1"/>
</dbReference>
<dbReference type="InterPro" id="IPR001466">
    <property type="entry name" value="Beta-lactam-related"/>
</dbReference>
<dbReference type="EMBL" id="QYZD01000044">
    <property type="protein sequence ID" value="RJG17914.1"/>
    <property type="molecule type" value="Genomic_DNA"/>
</dbReference>
<name>A0A3A3GEX8_PANTH</name>
<comment type="caution">
    <text evidence="2">The sequence shown here is derived from an EMBL/GenBank/DDBJ whole genome shotgun (WGS) entry which is preliminary data.</text>
</comment>
<dbReference type="OrthoDB" id="846150at2"/>
<sequence>MKNNTRSPVTMEHLLTHTTGFDPPVGDSISDDLSVEVKLEDHVKSWMPTVTRTPGEVYKYDNMAYGFEYSYQDSYSGQYVIGKGGAAPRGFHSWM</sequence>
<evidence type="ECO:0000313" key="2">
    <source>
        <dbReference type="EMBL" id="RJG17914.1"/>
    </source>
</evidence>
<dbReference type="SUPFAM" id="SSF56601">
    <property type="entry name" value="beta-lactamase/transpeptidase-like"/>
    <property type="match status" value="1"/>
</dbReference>
<proteinExistence type="predicted"/>